<gene>
    <name evidence="1" type="ORF">Airi01_046280</name>
</gene>
<accession>A0A9W6RHW8</accession>
<dbReference type="AlphaFoldDB" id="A0A9W6RHW8"/>
<name>A0A9W6RHW8_9ACTN</name>
<sequence length="78" mass="8666">MCFGATASSWPFQVRVKTRQPERGTSVVLGYISPEVEFTGDLWSTRHAKWFGRPYGGTGAVAGGRRGAGRPRRAVYRY</sequence>
<dbReference type="Proteomes" id="UP001165135">
    <property type="component" value="Unassembled WGS sequence"/>
</dbReference>
<reference evidence="1" key="1">
    <citation type="submission" date="2023-03" db="EMBL/GenBank/DDBJ databases">
        <title>Actinoallomurus iriomotensis NBRC 103681.</title>
        <authorList>
            <person name="Ichikawa N."/>
            <person name="Sato H."/>
            <person name="Tonouchi N."/>
        </authorList>
    </citation>
    <scope>NUCLEOTIDE SEQUENCE</scope>
    <source>
        <strain evidence="1">NBRC 103681</strain>
    </source>
</reference>
<proteinExistence type="predicted"/>
<evidence type="ECO:0000313" key="1">
    <source>
        <dbReference type="EMBL" id="GLY76361.1"/>
    </source>
</evidence>
<comment type="caution">
    <text evidence="1">The sequence shown here is derived from an EMBL/GenBank/DDBJ whole genome shotgun (WGS) entry which is preliminary data.</text>
</comment>
<dbReference type="EMBL" id="BSTJ01000005">
    <property type="protein sequence ID" value="GLY76361.1"/>
    <property type="molecule type" value="Genomic_DNA"/>
</dbReference>
<evidence type="ECO:0000313" key="2">
    <source>
        <dbReference type="Proteomes" id="UP001165135"/>
    </source>
</evidence>
<organism evidence="1 2">
    <name type="scientific">Actinoallomurus iriomotensis</name>
    <dbReference type="NCBI Taxonomy" id="478107"/>
    <lineage>
        <taxon>Bacteria</taxon>
        <taxon>Bacillati</taxon>
        <taxon>Actinomycetota</taxon>
        <taxon>Actinomycetes</taxon>
        <taxon>Streptosporangiales</taxon>
        <taxon>Thermomonosporaceae</taxon>
        <taxon>Actinoallomurus</taxon>
    </lineage>
</organism>
<protein>
    <submittedName>
        <fullName evidence="1">Uncharacterized protein</fullName>
    </submittedName>
</protein>